<name>A0ABR3XQT0_9EURO</name>
<dbReference type="Proteomes" id="UP001583193">
    <property type="component" value="Unassembled WGS sequence"/>
</dbReference>
<evidence type="ECO:0000313" key="7">
    <source>
        <dbReference type="EMBL" id="KAL1878348.1"/>
    </source>
</evidence>
<keyword evidence="3" id="KW-0274">FAD</keyword>
<keyword evidence="2" id="KW-0285">Flavoprotein</keyword>
<protein>
    <submittedName>
        <fullName evidence="7">2-isopropylmalate synthase (Alpha-isopropylmalate synthase) (Alpha-IPM synthetase)</fullName>
        <ecNumber evidence="7">2.3.3.13</ecNumber>
    </submittedName>
</protein>
<dbReference type="Pfam" id="PF01565">
    <property type="entry name" value="FAD_binding_4"/>
    <property type="match status" value="1"/>
</dbReference>
<dbReference type="Gene3D" id="3.30.465.10">
    <property type="match status" value="1"/>
</dbReference>
<keyword evidence="7" id="KW-0808">Transferase</keyword>
<dbReference type="PANTHER" id="PTHR42973:SF22">
    <property type="entry name" value="FAD-BINDING PCMH-TYPE DOMAIN-CONTAINING PROTEIN-RELATED"/>
    <property type="match status" value="1"/>
</dbReference>
<evidence type="ECO:0000256" key="4">
    <source>
        <dbReference type="ARBA" id="ARBA00023002"/>
    </source>
</evidence>
<feature type="region of interest" description="Disordered" evidence="5">
    <location>
        <begin position="11"/>
        <end position="30"/>
    </location>
</feature>
<dbReference type="EC" id="2.3.3.13" evidence="7"/>
<evidence type="ECO:0000256" key="3">
    <source>
        <dbReference type="ARBA" id="ARBA00022827"/>
    </source>
</evidence>
<feature type="domain" description="FAD-binding PCMH-type" evidence="6">
    <location>
        <begin position="1"/>
        <end position="165"/>
    </location>
</feature>
<dbReference type="PANTHER" id="PTHR42973">
    <property type="entry name" value="BINDING OXIDOREDUCTASE, PUTATIVE (AFU_ORTHOLOGUE AFUA_1G17690)-RELATED"/>
    <property type="match status" value="1"/>
</dbReference>
<dbReference type="PROSITE" id="PS51387">
    <property type="entry name" value="FAD_PCMH"/>
    <property type="match status" value="1"/>
</dbReference>
<feature type="compositionally biased region" description="Basic and acidic residues" evidence="5">
    <location>
        <begin position="12"/>
        <end position="21"/>
    </location>
</feature>
<dbReference type="InterPro" id="IPR016166">
    <property type="entry name" value="FAD-bd_PCMH"/>
</dbReference>
<comment type="similarity">
    <text evidence="1">Belongs to the oxygen-dependent FAD-linked oxidoreductase family.</text>
</comment>
<dbReference type="InterPro" id="IPR006094">
    <property type="entry name" value="Oxid_FAD_bind_N"/>
</dbReference>
<comment type="caution">
    <text evidence="7">The sequence shown here is derived from an EMBL/GenBank/DDBJ whole genome shotgun (WGS) entry which is preliminary data.</text>
</comment>
<keyword evidence="4" id="KW-0560">Oxidoreductase</keyword>
<evidence type="ECO:0000256" key="2">
    <source>
        <dbReference type="ARBA" id="ARBA00022630"/>
    </source>
</evidence>
<evidence type="ECO:0000256" key="1">
    <source>
        <dbReference type="ARBA" id="ARBA00005466"/>
    </source>
</evidence>
<gene>
    <name evidence="7" type="primary">LEU4_2</name>
    <name evidence="7" type="ORF">Plec18167_004420</name>
</gene>
<keyword evidence="7" id="KW-0012">Acyltransferase</keyword>
<evidence type="ECO:0000259" key="6">
    <source>
        <dbReference type="PROSITE" id="PS51387"/>
    </source>
</evidence>
<organism evidence="7 8">
    <name type="scientific">Paecilomyces lecythidis</name>
    <dbReference type="NCBI Taxonomy" id="3004212"/>
    <lineage>
        <taxon>Eukaryota</taxon>
        <taxon>Fungi</taxon>
        <taxon>Dikarya</taxon>
        <taxon>Ascomycota</taxon>
        <taxon>Pezizomycotina</taxon>
        <taxon>Eurotiomycetes</taxon>
        <taxon>Eurotiomycetidae</taxon>
        <taxon>Eurotiales</taxon>
        <taxon>Thermoascaceae</taxon>
        <taxon>Paecilomyces</taxon>
    </lineage>
</organism>
<dbReference type="EMBL" id="JAVDPF010000012">
    <property type="protein sequence ID" value="KAL1878348.1"/>
    <property type="molecule type" value="Genomic_DNA"/>
</dbReference>
<evidence type="ECO:0000256" key="5">
    <source>
        <dbReference type="SAM" id="MobiDB-lite"/>
    </source>
</evidence>
<dbReference type="InterPro" id="IPR016169">
    <property type="entry name" value="FAD-bd_PCMH_sub2"/>
</dbReference>
<evidence type="ECO:0000313" key="8">
    <source>
        <dbReference type="Proteomes" id="UP001583193"/>
    </source>
</evidence>
<dbReference type="InterPro" id="IPR036318">
    <property type="entry name" value="FAD-bd_PCMH-like_sf"/>
</dbReference>
<dbReference type="SUPFAM" id="SSF56176">
    <property type="entry name" value="FAD-binding/transporter-associated domain-like"/>
    <property type="match status" value="1"/>
</dbReference>
<dbReference type="GO" id="GO:0003852">
    <property type="term" value="F:2-isopropylmalate synthase activity"/>
    <property type="evidence" value="ECO:0007669"/>
    <property type="project" value="UniProtKB-EC"/>
</dbReference>
<dbReference type="InterPro" id="IPR050416">
    <property type="entry name" value="FAD-linked_Oxidoreductase"/>
</dbReference>
<reference evidence="7 8" key="1">
    <citation type="journal article" date="2024" name="IMA Fungus">
        <title>IMA Genome - F19 : A genome assembly and annotation guide to empower mycologists, including annotated draft genome sequences of Ceratocystis pirilliformis, Diaporthe australafricana, Fusarium ophioides, Paecilomyces lecythidis, and Sporothrix stenoceras.</title>
        <authorList>
            <person name="Aylward J."/>
            <person name="Wilson A.M."/>
            <person name="Visagie C.M."/>
            <person name="Spraker J."/>
            <person name="Barnes I."/>
            <person name="Buitendag C."/>
            <person name="Ceriani C."/>
            <person name="Del Mar Angel L."/>
            <person name="du Plessis D."/>
            <person name="Fuchs T."/>
            <person name="Gasser K."/>
            <person name="Kramer D."/>
            <person name="Li W."/>
            <person name="Munsamy K."/>
            <person name="Piso A."/>
            <person name="Price J.L."/>
            <person name="Sonnekus B."/>
            <person name="Thomas C."/>
            <person name="van der Nest A."/>
            <person name="van Dijk A."/>
            <person name="van Heerden A."/>
            <person name="van Vuuren N."/>
            <person name="Yilmaz N."/>
            <person name="Duong T.A."/>
            <person name="van der Merwe N.A."/>
            <person name="Wingfield M.J."/>
            <person name="Wingfield B.D."/>
        </authorList>
    </citation>
    <scope>NUCLEOTIDE SEQUENCE [LARGE SCALE GENOMIC DNA]</scope>
    <source>
        <strain evidence="7 8">CMW 18167</strain>
    </source>
</reference>
<proteinExistence type="inferred from homology"/>
<keyword evidence="8" id="KW-1185">Reference proteome</keyword>
<accession>A0ABR3XQT0</accession>
<sequence>MDVSTAISILTKGDHGDETHRTPFAIKGGGHSPNAGFANIQNGVTIDMDQIAGVSYNEENSIASVGAGAKWLQVYEYLSEYGVTVAGGDNGGVGVGGLLIGGGMSHFSPRVGWACDGVVNFEIVLASGEITNANRSSNPDLYKALKGGTSNFGVITTYDLSAFPQEGIWGGDVIQDISNLDQVLEAFAKIADAPDYDPYASLETAIEFNGSAWTILHELVYTKEVNDTPPIFQPLLAIEPKAKSTLKNTNLTTIANETATPPTNNILLQTATYGVDAGLLKSIFDINNATVHELRPRVEGLFEWTLVFEALPSIWLRHSEKNGGNSLGTGPEDGNAFGMNFCLFQKNIGIFASNQFTQANEAIVFYIEAQWNDTTASTSSLIQGSAAKVIQQIDRIAQSKALKHDLIYLNYANANQDPLASYGEEKLNNLKAVARKYDPKGIFQTQVPGGFKVSKSGI</sequence>